<gene>
    <name evidence="7" type="ORF">CHGG_06346</name>
</gene>
<organism evidence="7 8">
    <name type="scientific">Chaetomium globosum (strain ATCC 6205 / CBS 148.51 / DSM 1962 / NBRC 6347 / NRRL 1970)</name>
    <name type="common">Soil fungus</name>
    <dbReference type="NCBI Taxonomy" id="306901"/>
    <lineage>
        <taxon>Eukaryota</taxon>
        <taxon>Fungi</taxon>
        <taxon>Dikarya</taxon>
        <taxon>Ascomycota</taxon>
        <taxon>Pezizomycotina</taxon>
        <taxon>Sordariomycetes</taxon>
        <taxon>Sordariomycetidae</taxon>
        <taxon>Sordariales</taxon>
        <taxon>Chaetomiaceae</taxon>
        <taxon>Chaetomium</taxon>
    </lineage>
</organism>
<reference evidence="8" key="1">
    <citation type="journal article" date="2015" name="Genome Announc.">
        <title>Draft genome sequence of the cellulolytic fungus Chaetomium globosum.</title>
        <authorList>
            <person name="Cuomo C.A."/>
            <person name="Untereiner W.A."/>
            <person name="Ma L.-J."/>
            <person name="Grabherr M."/>
            <person name="Birren B.W."/>
        </authorList>
    </citation>
    <scope>NUCLEOTIDE SEQUENCE [LARGE SCALE GENOMIC DNA]</scope>
    <source>
        <strain evidence="8">ATCC 6205 / CBS 148.51 / DSM 1962 / NBRC 6347 / NRRL 1970</strain>
    </source>
</reference>
<evidence type="ECO:0000313" key="7">
    <source>
        <dbReference type="EMBL" id="EAQ89727.1"/>
    </source>
</evidence>
<dbReference type="InterPro" id="IPR051852">
    <property type="entry name" value="Alpha-type_PK"/>
</dbReference>
<keyword evidence="4" id="KW-0418">Kinase</keyword>
<dbReference type="GO" id="GO:0004674">
    <property type="term" value="F:protein serine/threonine kinase activity"/>
    <property type="evidence" value="ECO:0007669"/>
    <property type="project" value="UniProtKB-KW"/>
</dbReference>
<dbReference type="SUPFAM" id="SSF56112">
    <property type="entry name" value="Protein kinase-like (PK-like)"/>
    <property type="match status" value="1"/>
</dbReference>
<evidence type="ECO:0000256" key="2">
    <source>
        <dbReference type="ARBA" id="ARBA00022679"/>
    </source>
</evidence>
<dbReference type="InParanoid" id="Q2H4R9"/>
<keyword evidence="3" id="KW-0547">Nucleotide-binding</keyword>
<protein>
    <recommendedName>
        <fullName evidence="6">Alpha-type protein kinase domain-containing protein</fullName>
    </recommendedName>
</protein>
<evidence type="ECO:0000259" key="6">
    <source>
        <dbReference type="PROSITE" id="PS51158"/>
    </source>
</evidence>
<dbReference type="RefSeq" id="XP_001222441.1">
    <property type="nucleotide sequence ID" value="XM_001222440.1"/>
</dbReference>
<feature type="domain" description="Alpha-type protein kinase" evidence="6">
    <location>
        <begin position="45"/>
        <end position="265"/>
    </location>
</feature>
<dbReference type="AlphaFoldDB" id="Q2H4R9"/>
<evidence type="ECO:0000256" key="3">
    <source>
        <dbReference type="ARBA" id="ARBA00022741"/>
    </source>
</evidence>
<dbReference type="PANTHER" id="PTHR45992">
    <property type="entry name" value="EUKARYOTIC ELONGATION FACTOR 2 KINASE-RELATED"/>
    <property type="match status" value="1"/>
</dbReference>
<dbReference type="CDD" id="cd17509">
    <property type="entry name" value="Alpha_kinase"/>
    <property type="match status" value="1"/>
</dbReference>
<dbReference type="GeneID" id="4391263"/>
<evidence type="ECO:0000313" key="8">
    <source>
        <dbReference type="Proteomes" id="UP000001056"/>
    </source>
</evidence>
<dbReference type="OrthoDB" id="301415at2759"/>
<proteinExistence type="predicted"/>
<dbReference type="Gene3D" id="3.20.200.10">
    <property type="entry name" value="MHCK/EF2 kinase"/>
    <property type="match status" value="1"/>
</dbReference>
<dbReference type="OMA" id="NYVLCDL"/>
<dbReference type="eggNOG" id="ENOG502S4BB">
    <property type="taxonomic scope" value="Eukaryota"/>
</dbReference>
<dbReference type="InterPro" id="IPR004166">
    <property type="entry name" value="a-kinase_dom"/>
</dbReference>
<evidence type="ECO:0000256" key="5">
    <source>
        <dbReference type="ARBA" id="ARBA00022840"/>
    </source>
</evidence>
<evidence type="ECO:0000256" key="4">
    <source>
        <dbReference type="ARBA" id="ARBA00022777"/>
    </source>
</evidence>
<dbReference type="SMART" id="SM00811">
    <property type="entry name" value="Alpha_kinase"/>
    <property type="match status" value="1"/>
</dbReference>
<dbReference type="STRING" id="306901.Q2H4R9"/>
<dbReference type="InterPro" id="IPR011009">
    <property type="entry name" value="Kinase-like_dom_sf"/>
</dbReference>
<accession>Q2H4R9</accession>
<sequence length="296" mass="33206">MGRVCADCGRDLPQTSYTSNQWSKGIGLSRCAGCVHGHSFDTPALEQSDSGRYNQSTKADFSEDDLENPFASGAFRWVARGVYTGGTRSGQACVLKWFKTGVVFEAEYFALDIKAVDKALEIVNRFNELNMVNKTVKINVPAVWVFQKPCSRAGQKALVEPFIQNYKKFNSNTGWMDDWGRWPQVMQALSHFSYHISGGNHVLCDLQGGIYQHELVLSDPVILSSNGDYGVTDLGRDGIISFFSQHDCNQYCRPNWTKPANPRQLFKPVPGTTMLRRTVPTAFSRPGNTRDYGNWY</sequence>
<keyword evidence="1" id="KW-0723">Serine/threonine-protein kinase</keyword>
<dbReference type="Pfam" id="PF02816">
    <property type="entry name" value="Alpha_kinase"/>
    <property type="match status" value="1"/>
</dbReference>
<dbReference type="Proteomes" id="UP000001056">
    <property type="component" value="Unassembled WGS sequence"/>
</dbReference>
<dbReference type="HOGENOM" id="CLU_077993_0_0_1"/>
<keyword evidence="5" id="KW-0067">ATP-binding</keyword>
<dbReference type="EMBL" id="CH408031">
    <property type="protein sequence ID" value="EAQ89727.1"/>
    <property type="molecule type" value="Genomic_DNA"/>
</dbReference>
<dbReference type="VEuPathDB" id="FungiDB:CHGG_06346"/>
<keyword evidence="8" id="KW-1185">Reference proteome</keyword>
<dbReference type="PROSITE" id="PS51158">
    <property type="entry name" value="ALPHA_KINASE"/>
    <property type="match status" value="1"/>
</dbReference>
<dbReference type="PANTHER" id="PTHR45992:SF11">
    <property type="entry name" value="ALPHA-TYPE PROTEIN KINASE DOMAIN-CONTAINING PROTEIN"/>
    <property type="match status" value="1"/>
</dbReference>
<dbReference type="GO" id="GO:0005524">
    <property type="term" value="F:ATP binding"/>
    <property type="evidence" value="ECO:0007669"/>
    <property type="project" value="UniProtKB-KW"/>
</dbReference>
<keyword evidence="2" id="KW-0808">Transferase</keyword>
<evidence type="ECO:0000256" key="1">
    <source>
        <dbReference type="ARBA" id="ARBA00022527"/>
    </source>
</evidence>
<name>Q2H4R9_CHAGB</name>